<evidence type="ECO:0000313" key="2">
    <source>
        <dbReference type="Proteomes" id="UP000790709"/>
    </source>
</evidence>
<gene>
    <name evidence="1" type="ORF">BV22DRAFT_907797</name>
</gene>
<name>A0ACB8AYI8_9AGAM</name>
<comment type="caution">
    <text evidence="1">The sequence shown here is derived from an EMBL/GenBank/DDBJ whole genome shotgun (WGS) entry which is preliminary data.</text>
</comment>
<sequence>MDSHNLQLTSRAQLVFPQRRPCVSRPRPTSFQPLPLCPLSAQPAMRLPNEISTSSPAPNTPGTSTTRISPRNPRQTALGPTKDVLGLLSSRKTARSRAGCLIGQAFPSSL</sequence>
<accession>A0ACB8AYI8</accession>
<organism evidence="1 2">
    <name type="scientific">Leucogyrophana mollusca</name>
    <dbReference type="NCBI Taxonomy" id="85980"/>
    <lineage>
        <taxon>Eukaryota</taxon>
        <taxon>Fungi</taxon>
        <taxon>Dikarya</taxon>
        <taxon>Basidiomycota</taxon>
        <taxon>Agaricomycotina</taxon>
        <taxon>Agaricomycetes</taxon>
        <taxon>Agaricomycetidae</taxon>
        <taxon>Boletales</taxon>
        <taxon>Boletales incertae sedis</taxon>
        <taxon>Leucogyrophana</taxon>
    </lineage>
</organism>
<proteinExistence type="predicted"/>
<keyword evidence="2" id="KW-1185">Reference proteome</keyword>
<dbReference type="Proteomes" id="UP000790709">
    <property type="component" value="Unassembled WGS sequence"/>
</dbReference>
<reference evidence="1" key="1">
    <citation type="journal article" date="2021" name="New Phytol.">
        <title>Evolutionary innovations through gain and loss of genes in the ectomycorrhizal Boletales.</title>
        <authorList>
            <person name="Wu G."/>
            <person name="Miyauchi S."/>
            <person name="Morin E."/>
            <person name="Kuo A."/>
            <person name="Drula E."/>
            <person name="Varga T."/>
            <person name="Kohler A."/>
            <person name="Feng B."/>
            <person name="Cao Y."/>
            <person name="Lipzen A."/>
            <person name="Daum C."/>
            <person name="Hundley H."/>
            <person name="Pangilinan J."/>
            <person name="Johnson J."/>
            <person name="Barry K."/>
            <person name="LaButti K."/>
            <person name="Ng V."/>
            <person name="Ahrendt S."/>
            <person name="Min B."/>
            <person name="Choi I.G."/>
            <person name="Park H."/>
            <person name="Plett J.M."/>
            <person name="Magnuson J."/>
            <person name="Spatafora J.W."/>
            <person name="Nagy L.G."/>
            <person name="Henrissat B."/>
            <person name="Grigoriev I.V."/>
            <person name="Yang Z.L."/>
            <person name="Xu J."/>
            <person name="Martin F.M."/>
        </authorList>
    </citation>
    <scope>NUCLEOTIDE SEQUENCE</scope>
    <source>
        <strain evidence="1">KUC20120723A-06</strain>
    </source>
</reference>
<evidence type="ECO:0000313" key="1">
    <source>
        <dbReference type="EMBL" id="KAH7918475.1"/>
    </source>
</evidence>
<protein>
    <submittedName>
        <fullName evidence="1">Uncharacterized protein</fullName>
    </submittedName>
</protein>
<dbReference type="EMBL" id="MU266782">
    <property type="protein sequence ID" value="KAH7918475.1"/>
    <property type="molecule type" value="Genomic_DNA"/>
</dbReference>